<name>A0A179I5U4_CORDF</name>
<keyword evidence="1" id="KW-0472">Membrane</keyword>
<evidence type="ECO:0000313" key="2">
    <source>
        <dbReference type="EMBL" id="OAQ98055.1"/>
    </source>
</evidence>
<reference evidence="2 3" key="1">
    <citation type="submission" date="2016-03" db="EMBL/GenBank/DDBJ databases">
        <title>Fine-scale spatial genetic structure of a fungal parasite of coffee scale insects.</title>
        <authorList>
            <person name="Jackson D."/>
            <person name="Zemenick K.A."/>
            <person name="Malloure B."/>
            <person name="Quandt C.A."/>
            <person name="James T.Y."/>
        </authorList>
    </citation>
    <scope>NUCLEOTIDE SEQUENCE [LARGE SCALE GENOMIC DNA]</scope>
    <source>
        <strain evidence="2 3">UM487</strain>
    </source>
</reference>
<dbReference type="GO" id="GO:0005739">
    <property type="term" value="C:mitochondrion"/>
    <property type="evidence" value="ECO:0007669"/>
    <property type="project" value="InterPro"/>
</dbReference>
<sequence>MYAARQRACQAARQLPRSTRTYASDAHHRPAVPVNESFGVRQTKFTILELKRLLLLRSIVAVTTFFAGVAVFSLRPAEGEESAISSMINKYRSRAEDWAEINALHTKAAEQAGFDRNLFENASNKHRYVNVSYPEYASPNPNLGRLVNLDHVVEHYKSEHLKDEERKAKKLAEQN</sequence>
<keyword evidence="1" id="KW-1133">Transmembrane helix</keyword>
<evidence type="ECO:0000313" key="3">
    <source>
        <dbReference type="Proteomes" id="UP000243081"/>
    </source>
</evidence>
<dbReference type="PANTHER" id="PTHR42100">
    <property type="entry name" value="OXIDOREDUCTASE 178 KDA SUBUNIT, PUTATIVE (AFU_ORTHOLOGUE AFUA_8G04320)-RELATED"/>
    <property type="match status" value="1"/>
</dbReference>
<organism evidence="2 3">
    <name type="scientific">Cordyceps confragosa</name>
    <name type="common">Lecanicillium lecanii</name>
    <dbReference type="NCBI Taxonomy" id="2714763"/>
    <lineage>
        <taxon>Eukaryota</taxon>
        <taxon>Fungi</taxon>
        <taxon>Dikarya</taxon>
        <taxon>Ascomycota</taxon>
        <taxon>Pezizomycotina</taxon>
        <taxon>Sordariomycetes</taxon>
        <taxon>Hypocreomycetidae</taxon>
        <taxon>Hypocreales</taxon>
        <taxon>Cordycipitaceae</taxon>
        <taxon>Akanthomyces</taxon>
    </lineage>
</organism>
<dbReference type="InterPro" id="IPR034444">
    <property type="entry name" value="Nuo17.8"/>
</dbReference>
<keyword evidence="1" id="KW-0812">Transmembrane</keyword>
<dbReference type="AlphaFoldDB" id="A0A179I5U4"/>
<evidence type="ECO:0000256" key="1">
    <source>
        <dbReference type="SAM" id="Phobius"/>
    </source>
</evidence>
<dbReference type="PANTHER" id="PTHR42100:SF1">
    <property type="entry name" value="OXIDOREDUCTASE 178 KDA SUBUNIT, PUTATIVE (AFU_ORTHOLOGUE AFUA_8G04320)-RELATED"/>
    <property type="match status" value="1"/>
</dbReference>
<gene>
    <name evidence="2" type="ORF">LLEC1_03010</name>
</gene>
<dbReference type="Proteomes" id="UP000243081">
    <property type="component" value="Unassembled WGS sequence"/>
</dbReference>
<comment type="caution">
    <text evidence="2">The sequence shown here is derived from an EMBL/GenBank/DDBJ whole genome shotgun (WGS) entry which is preliminary data.</text>
</comment>
<feature type="transmembrane region" description="Helical" evidence="1">
    <location>
        <begin position="54"/>
        <end position="74"/>
    </location>
</feature>
<keyword evidence="3" id="KW-1185">Reference proteome</keyword>
<proteinExistence type="predicted"/>
<dbReference type="OrthoDB" id="2120038at2759"/>
<dbReference type="OMA" id="RNIQAGH"/>
<protein>
    <submittedName>
        <fullName evidence="2">Uncharacterized protein</fullName>
    </submittedName>
</protein>
<accession>A0A179I5U4</accession>
<dbReference type="EMBL" id="LUKN01003078">
    <property type="protein sequence ID" value="OAQ98055.1"/>
    <property type="molecule type" value="Genomic_DNA"/>
</dbReference>